<organism evidence="1 2">
    <name type="scientific">Klebsiella phage vB_KpM_FBKp24</name>
    <dbReference type="NCBI Taxonomy" id="2801834"/>
    <lineage>
        <taxon>Viruses</taxon>
        <taxon>Duplodnaviria</taxon>
        <taxon>Heunggongvirae</taxon>
        <taxon>Uroviricota</taxon>
        <taxon>Caudoviricetes</taxon>
        <taxon>Chimalliviridae</taxon>
        <taxon>Maaswegvirus</taxon>
        <taxon>Maaswegvirus Kp24</taxon>
    </lineage>
</organism>
<sequence length="77" mass="8701">MKRPWNEGGDLGVKLILDDVEAQVNLFRTTIDNHLHRLVISAAERGYSGEEIAAFLEIPVENVDNFLTYSPDVFEPN</sequence>
<protein>
    <submittedName>
        <fullName evidence="1">Uncharacterized protein</fullName>
    </submittedName>
</protein>
<keyword evidence="2" id="KW-1185">Reference proteome</keyword>
<reference evidence="1 2" key="1">
    <citation type="submission" date="2020-12" db="EMBL/GenBank/DDBJ databases">
        <title>Genomic characterization of four novel bacteriophages infecting Klebsiella pneumoniae.</title>
        <authorList>
            <person name="Estrada Bonilla B."/>
            <person name="Costa A.R."/>
            <person name="van Rossum T."/>
            <person name="Hagedoorn S."/>
            <person name="Wallinga H."/>
            <person name="Xiao M."/>
            <person name="Song W."/>
            <person name="Haas P.-J."/>
            <person name="Nobrega F.L."/>
            <person name="Brouns S.J.J."/>
        </authorList>
    </citation>
    <scope>NUCLEOTIDE SEQUENCE [LARGE SCALE GENOMIC DNA]</scope>
</reference>
<evidence type="ECO:0000313" key="2">
    <source>
        <dbReference type="Proteomes" id="UP000596381"/>
    </source>
</evidence>
<proteinExistence type="predicted"/>
<gene>
    <name evidence="1" type="ORF">vBKpMFBKp24_071</name>
</gene>
<dbReference type="Proteomes" id="UP000596381">
    <property type="component" value="Segment"/>
</dbReference>
<dbReference type="EMBL" id="MW394391">
    <property type="protein sequence ID" value="QQV92332.1"/>
    <property type="molecule type" value="Genomic_DNA"/>
</dbReference>
<accession>A0A7U0GBX3</accession>
<name>A0A7U0GBX3_9CAUD</name>
<evidence type="ECO:0000313" key="1">
    <source>
        <dbReference type="EMBL" id="QQV92332.1"/>
    </source>
</evidence>